<dbReference type="Proteomes" id="UP000887159">
    <property type="component" value="Unassembled WGS sequence"/>
</dbReference>
<accession>A0A8X6W9P3</accession>
<organism evidence="1 2">
    <name type="scientific">Trichonephila clavipes</name>
    <name type="common">Golden silk orbweaver</name>
    <name type="synonym">Nephila clavipes</name>
    <dbReference type="NCBI Taxonomy" id="2585209"/>
    <lineage>
        <taxon>Eukaryota</taxon>
        <taxon>Metazoa</taxon>
        <taxon>Ecdysozoa</taxon>
        <taxon>Arthropoda</taxon>
        <taxon>Chelicerata</taxon>
        <taxon>Arachnida</taxon>
        <taxon>Araneae</taxon>
        <taxon>Araneomorphae</taxon>
        <taxon>Entelegynae</taxon>
        <taxon>Araneoidea</taxon>
        <taxon>Nephilidae</taxon>
        <taxon>Trichonephila</taxon>
    </lineage>
</organism>
<keyword evidence="2" id="KW-1185">Reference proteome</keyword>
<reference evidence="1" key="1">
    <citation type="submission" date="2020-08" db="EMBL/GenBank/DDBJ databases">
        <title>Multicomponent nature underlies the extraordinary mechanical properties of spider dragline silk.</title>
        <authorList>
            <person name="Kono N."/>
            <person name="Nakamura H."/>
            <person name="Mori M."/>
            <person name="Yoshida Y."/>
            <person name="Ohtoshi R."/>
            <person name="Malay A.D."/>
            <person name="Moran D.A.P."/>
            <person name="Tomita M."/>
            <person name="Numata K."/>
            <person name="Arakawa K."/>
        </authorList>
    </citation>
    <scope>NUCLEOTIDE SEQUENCE</scope>
</reference>
<dbReference type="AlphaFoldDB" id="A0A8X6W9P3"/>
<name>A0A8X6W9P3_TRICX</name>
<protein>
    <submittedName>
        <fullName evidence="1">Uncharacterized protein</fullName>
    </submittedName>
</protein>
<dbReference type="EMBL" id="BMAU01021394">
    <property type="protein sequence ID" value="GFY30789.1"/>
    <property type="molecule type" value="Genomic_DNA"/>
</dbReference>
<evidence type="ECO:0000313" key="2">
    <source>
        <dbReference type="Proteomes" id="UP000887159"/>
    </source>
</evidence>
<comment type="caution">
    <text evidence="1">The sequence shown here is derived from an EMBL/GenBank/DDBJ whole genome shotgun (WGS) entry which is preliminary data.</text>
</comment>
<proteinExistence type="predicted"/>
<sequence length="99" mass="11295">MRKAADLSKFDNGQIVMDQRFETSISKAAQLVGCSRLYIINIYAEGINGDERSKNPKLLNVLASSKKKRTLEILPLQCVQEHVNWTLDKCKRVDRSDEL</sequence>
<gene>
    <name evidence="1" type="ORF">TNCV_3119491</name>
</gene>
<evidence type="ECO:0000313" key="1">
    <source>
        <dbReference type="EMBL" id="GFY30789.1"/>
    </source>
</evidence>